<dbReference type="AlphaFoldDB" id="A0A7Y6IGV3"/>
<gene>
    <name evidence="3" type="ORF">HTZ77_39365</name>
</gene>
<keyword evidence="4" id="KW-1185">Reference proteome</keyword>
<dbReference type="EMBL" id="JABWGN010000020">
    <property type="protein sequence ID" value="NUW37418.1"/>
    <property type="molecule type" value="Genomic_DNA"/>
</dbReference>
<comment type="caution">
    <text evidence="3">The sequence shown here is derived from an EMBL/GenBank/DDBJ whole genome shotgun (WGS) entry which is preliminary data.</text>
</comment>
<accession>A0A7Y6IGV3</accession>
<feature type="chain" id="PRO_5031051377" evidence="2">
    <location>
        <begin position="27"/>
        <end position="58"/>
    </location>
</feature>
<dbReference type="Proteomes" id="UP000586042">
    <property type="component" value="Unassembled WGS sequence"/>
</dbReference>
<reference evidence="3 4" key="1">
    <citation type="submission" date="2020-06" db="EMBL/GenBank/DDBJ databases">
        <title>Nonomuraea sp. SMC257, a novel actinomycete isolated from soil.</title>
        <authorList>
            <person name="Chanama M."/>
        </authorList>
    </citation>
    <scope>NUCLEOTIDE SEQUENCE [LARGE SCALE GENOMIC DNA]</scope>
    <source>
        <strain evidence="3 4">SMC257</strain>
    </source>
</reference>
<name>A0A7Y6IGV3_9ACTN</name>
<evidence type="ECO:0000313" key="4">
    <source>
        <dbReference type="Proteomes" id="UP000586042"/>
    </source>
</evidence>
<sequence>MISNTTLRVGIVAAAVSVVAAVTATAAPTGGDGNAFTAHMRTHGPPDAPAAPPALVRP</sequence>
<evidence type="ECO:0000256" key="1">
    <source>
        <dbReference type="SAM" id="MobiDB-lite"/>
    </source>
</evidence>
<feature type="region of interest" description="Disordered" evidence="1">
    <location>
        <begin position="27"/>
        <end position="58"/>
    </location>
</feature>
<keyword evidence="2" id="KW-0732">Signal</keyword>
<organism evidence="3 4">
    <name type="scientific">Nonomuraea montanisoli</name>
    <dbReference type="NCBI Taxonomy" id="2741721"/>
    <lineage>
        <taxon>Bacteria</taxon>
        <taxon>Bacillati</taxon>
        <taxon>Actinomycetota</taxon>
        <taxon>Actinomycetes</taxon>
        <taxon>Streptosporangiales</taxon>
        <taxon>Streptosporangiaceae</taxon>
        <taxon>Nonomuraea</taxon>
    </lineage>
</organism>
<dbReference type="RefSeq" id="WP_175594859.1">
    <property type="nucleotide sequence ID" value="NZ_JABWGN010000020.1"/>
</dbReference>
<evidence type="ECO:0000313" key="3">
    <source>
        <dbReference type="EMBL" id="NUW37418.1"/>
    </source>
</evidence>
<proteinExistence type="predicted"/>
<protein>
    <submittedName>
        <fullName evidence="3">Uncharacterized protein</fullName>
    </submittedName>
</protein>
<feature type="signal peptide" evidence="2">
    <location>
        <begin position="1"/>
        <end position="26"/>
    </location>
</feature>
<evidence type="ECO:0000256" key="2">
    <source>
        <dbReference type="SAM" id="SignalP"/>
    </source>
</evidence>